<dbReference type="PANTHER" id="PTHR43194">
    <property type="entry name" value="HYDROLASE ALPHA/BETA FOLD FAMILY"/>
    <property type="match status" value="1"/>
</dbReference>
<gene>
    <name evidence="2" type="ORF">EZ313_03455</name>
</gene>
<organism evidence="2 3">
    <name type="scientific">Ramlibacter henchirensis</name>
    <dbReference type="NCBI Taxonomy" id="204072"/>
    <lineage>
        <taxon>Bacteria</taxon>
        <taxon>Pseudomonadati</taxon>
        <taxon>Pseudomonadota</taxon>
        <taxon>Betaproteobacteria</taxon>
        <taxon>Burkholderiales</taxon>
        <taxon>Comamonadaceae</taxon>
        <taxon>Ramlibacter</taxon>
    </lineage>
</organism>
<dbReference type="AlphaFoldDB" id="A0A4Z0C5V5"/>
<name>A0A4Z0C5V5_9BURK</name>
<dbReference type="InterPro" id="IPR050228">
    <property type="entry name" value="Carboxylesterase_BioH"/>
</dbReference>
<dbReference type="GO" id="GO:0016787">
    <property type="term" value="F:hydrolase activity"/>
    <property type="evidence" value="ECO:0007669"/>
    <property type="project" value="UniProtKB-KW"/>
</dbReference>
<feature type="domain" description="AB hydrolase-1" evidence="1">
    <location>
        <begin position="27"/>
        <end position="253"/>
    </location>
</feature>
<dbReference type="Gene3D" id="3.40.50.1820">
    <property type="entry name" value="alpha/beta hydrolase"/>
    <property type="match status" value="1"/>
</dbReference>
<keyword evidence="3" id="KW-1185">Reference proteome</keyword>
<sequence>MGEARQHSIASEDAVLSVLDDGAESLPCVLLAHSIMADARMWAPQAAHLVKQGFRVLRLESRGHGRSTLGSTRLTIDRLARDVVTVLDTLGLDRAHYVGLSLGGMVGFALGQQHSVRLASLVICDARADSPPAFAQPWDARIAQAREQGMALLVQPTLERWFGSRLSDLDASSHASLRDSIAGTSVDGFIATARALQAFDYTAELHRMPSLSTLIVGESDGVLPDVMARLAAAMPFAQLVVIPSAGHLPNLDQPLLFNQALDQHFLRVAQ</sequence>
<dbReference type="InterPro" id="IPR029058">
    <property type="entry name" value="AB_hydrolase_fold"/>
</dbReference>
<dbReference type="RefSeq" id="WP_135261810.1">
    <property type="nucleotide sequence ID" value="NZ_SMLM01000001.1"/>
</dbReference>
<dbReference type="PANTHER" id="PTHR43194:SF2">
    <property type="entry name" value="PEROXISOMAL MEMBRANE PROTEIN LPX1"/>
    <property type="match status" value="1"/>
</dbReference>
<dbReference type="InterPro" id="IPR000073">
    <property type="entry name" value="AB_hydrolase_1"/>
</dbReference>
<dbReference type="OrthoDB" id="9793083at2"/>
<keyword evidence="2" id="KW-0378">Hydrolase</keyword>
<evidence type="ECO:0000313" key="2">
    <source>
        <dbReference type="EMBL" id="TFZ05728.1"/>
    </source>
</evidence>
<evidence type="ECO:0000259" key="1">
    <source>
        <dbReference type="Pfam" id="PF00561"/>
    </source>
</evidence>
<dbReference type="EMBL" id="SMLM01000001">
    <property type="protein sequence ID" value="TFZ05728.1"/>
    <property type="molecule type" value="Genomic_DNA"/>
</dbReference>
<protein>
    <submittedName>
        <fullName evidence="2">Alpha/beta fold hydrolase</fullName>
    </submittedName>
</protein>
<comment type="caution">
    <text evidence="2">The sequence shown here is derived from an EMBL/GenBank/DDBJ whole genome shotgun (WGS) entry which is preliminary data.</text>
</comment>
<evidence type="ECO:0000313" key="3">
    <source>
        <dbReference type="Proteomes" id="UP000298180"/>
    </source>
</evidence>
<dbReference type="Proteomes" id="UP000298180">
    <property type="component" value="Unassembled WGS sequence"/>
</dbReference>
<dbReference type="SUPFAM" id="SSF53474">
    <property type="entry name" value="alpha/beta-Hydrolases"/>
    <property type="match status" value="1"/>
</dbReference>
<proteinExistence type="predicted"/>
<accession>A0A4Z0C5V5</accession>
<dbReference type="Pfam" id="PF00561">
    <property type="entry name" value="Abhydrolase_1"/>
    <property type="match status" value="1"/>
</dbReference>
<reference evidence="2 3" key="1">
    <citation type="submission" date="2019-03" db="EMBL/GenBank/DDBJ databases">
        <title>Ramlibacter henchirensis DSM 14656, whole genome shotgun sequence.</title>
        <authorList>
            <person name="Zhang X."/>
            <person name="Feng G."/>
            <person name="Zhu H."/>
        </authorList>
    </citation>
    <scope>NUCLEOTIDE SEQUENCE [LARGE SCALE GENOMIC DNA]</scope>
    <source>
        <strain evidence="2 3">DSM 14656</strain>
    </source>
</reference>